<dbReference type="Proteomes" id="UP000185604">
    <property type="component" value="Unassembled WGS sequence"/>
</dbReference>
<dbReference type="EMBL" id="LKPO01000019">
    <property type="protein sequence ID" value="OLF91266.1"/>
    <property type="molecule type" value="Genomic_DNA"/>
</dbReference>
<evidence type="ECO:0000313" key="1">
    <source>
        <dbReference type="EMBL" id="OLF91266.1"/>
    </source>
</evidence>
<sequence>MRLISWRPIDYLFGIQVKSSDKKSFTKSVWGIDIDKSIA</sequence>
<name>A0A7Z0WX14_9BACI</name>
<dbReference type="AlphaFoldDB" id="A0A7Z0WX14"/>
<reference evidence="1 2" key="1">
    <citation type="journal article" date="2016" name="Front. Microbiol.">
        <title>High-Level Heat Resistance of Spores of Bacillus amyloliquefaciens and Bacillus licheniformis Results from the Presence of a spoVA Operon in a Tn1546 Transposon.</title>
        <authorList>
            <person name="Berendsen E.M."/>
            <person name="Koning R.A."/>
            <person name="Boekhorst J."/>
            <person name="de Jong A."/>
            <person name="Kuipers O.P."/>
            <person name="Wells-Bennik M.H."/>
        </authorList>
    </citation>
    <scope>NUCLEOTIDE SEQUENCE [LARGE SCALE GENOMIC DNA]</scope>
    <source>
        <strain evidence="1 2">B4121</strain>
    </source>
</reference>
<proteinExistence type="predicted"/>
<evidence type="ECO:0000313" key="2">
    <source>
        <dbReference type="Proteomes" id="UP000185604"/>
    </source>
</evidence>
<accession>A0A7Z0WX14</accession>
<organism evidence="1 2">
    <name type="scientific">Bacillus paralicheniformis</name>
    <dbReference type="NCBI Taxonomy" id="1648923"/>
    <lineage>
        <taxon>Bacteria</taxon>
        <taxon>Bacillati</taxon>
        <taxon>Bacillota</taxon>
        <taxon>Bacilli</taxon>
        <taxon>Bacillales</taxon>
        <taxon>Bacillaceae</taxon>
        <taxon>Bacillus</taxon>
    </lineage>
</organism>
<gene>
    <name evidence="1" type="ORF">B4121_2744</name>
</gene>
<protein>
    <submittedName>
        <fullName evidence="1">Uncharacterized protein</fullName>
    </submittedName>
</protein>
<comment type="caution">
    <text evidence="1">The sequence shown here is derived from an EMBL/GenBank/DDBJ whole genome shotgun (WGS) entry which is preliminary data.</text>
</comment>